<name>A0A9D3SIT9_9TELE</name>
<keyword evidence="2" id="KW-0472">Membrane</keyword>
<comment type="caution">
    <text evidence="3">The sequence shown here is derived from an EMBL/GenBank/DDBJ whole genome shotgun (WGS) entry which is preliminary data.</text>
</comment>
<reference evidence="3 4" key="1">
    <citation type="submission" date="2021-06" db="EMBL/GenBank/DDBJ databases">
        <title>Chromosome-level genome assembly of the red-tail catfish (Hemibagrus wyckioides).</title>
        <authorList>
            <person name="Shao F."/>
        </authorList>
    </citation>
    <scope>NUCLEOTIDE SEQUENCE [LARGE SCALE GENOMIC DNA]</scope>
    <source>
        <strain evidence="3">EC202008001</strain>
        <tissue evidence="3">Blood</tissue>
    </source>
</reference>
<gene>
    <name evidence="3" type="ORF">KOW79_010941</name>
</gene>
<feature type="coiled-coil region" evidence="1">
    <location>
        <begin position="181"/>
        <end position="215"/>
    </location>
</feature>
<protein>
    <submittedName>
        <fullName evidence="3">Uncharacterized protein</fullName>
    </submittedName>
</protein>
<dbReference type="OrthoDB" id="10260387at2759"/>
<dbReference type="Proteomes" id="UP000824219">
    <property type="component" value="Linkage Group LG12"/>
</dbReference>
<keyword evidence="1" id="KW-0175">Coiled coil</keyword>
<keyword evidence="2" id="KW-1133">Transmembrane helix</keyword>
<keyword evidence="2" id="KW-0812">Transmembrane</keyword>
<organism evidence="3 4">
    <name type="scientific">Hemibagrus wyckioides</name>
    <dbReference type="NCBI Taxonomy" id="337641"/>
    <lineage>
        <taxon>Eukaryota</taxon>
        <taxon>Metazoa</taxon>
        <taxon>Chordata</taxon>
        <taxon>Craniata</taxon>
        <taxon>Vertebrata</taxon>
        <taxon>Euteleostomi</taxon>
        <taxon>Actinopterygii</taxon>
        <taxon>Neopterygii</taxon>
        <taxon>Teleostei</taxon>
        <taxon>Ostariophysi</taxon>
        <taxon>Siluriformes</taxon>
        <taxon>Bagridae</taxon>
        <taxon>Hemibagrus</taxon>
    </lineage>
</organism>
<evidence type="ECO:0000313" key="3">
    <source>
        <dbReference type="EMBL" id="KAG7326016.1"/>
    </source>
</evidence>
<feature type="transmembrane region" description="Helical" evidence="2">
    <location>
        <begin position="151"/>
        <end position="170"/>
    </location>
</feature>
<keyword evidence="4" id="KW-1185">Reference proteome</keyword>
<sequence length="361" mass="40811">MIQLSSLEVVLKNTAEAVIIPLKGGISSLNEVCQALIEADVDPVTGKCSNYDYIRQQIVQSHQLLEQSEQAASSGLQSLDENLERLIQDEGKLNQEMNEIKQTLDNLREKKESNKILLIELQGALQLARRNLNSATQTLQAQQKRKRDAEIITGVGAGVMVIPIIGWIAGPAMMIGGAVELDQANKAVQVAQEEVRRSENEMRKYEHKVSHYESRISQTEPDLSQKDVKLKQMHKVIQKVRKLIQSVAEFQEKVRGSLHLLSILSGRVSVGEHQTRRFVLQEPLMDLMEDVMKAIEQITGKQLLYSYDLPRLINQMKENNQRLAALCASENQRLADIRDLENSSKKNTTCCFCCFKQKFTE</sequence>
<accession>A0A9D3SIT9</accession>
<dbReference type="EMBL" id="JAHKSW010000012">
    <property type="protein sequence ID" value="KAG7326016.1"/>
    <property type="molecule type" value="Genomic_DNA"/>
</dbReference>
<feature type="coiled-coil region" evidence="1">
    <location>
        <begin position="76"/>
        <end position="152"/>
    </location>
</feature>
<evidence type="ECO:0000256" key="2">
    <source>
        <dbReference type="SAM" id="Phobius"/>
    </source>
</evidence>
<proteinExistence type="predicted"/>
<dbReference type="AlphaFoldDB" id="A0A9D3SIT9"/>
<evidence type="ECO:0000313" key="4">
    <source>
        <dbReference type="Proteomes" id="UP000824219"/>
    </source>
</evidence>
<evidence type="ECO:0000256" key="1">
    <source>
        <dbReference type="SAM" id="Coils"/>
    </source>
</evidence>
<dbReference type="SUPFAM" id="SSF58100">
    <property type="entry name" value="Bacterial hemolysins"/>
    <property type="match status" value="1"/>
</dbReference>